<dbReference type="AlphaFoldDB" id="A0A3S2UT66"/>
<dbReference type="GO" id="GO:0003677">
    <property type="term" value="F:DNA binding"/>
    <property type="evidence" value="ECO:0007669"/>
    <property type="project" value="UniProtKB-KW"/>
</dbReference>
<keyword evidence="4" id="KW-1185">Reference proteome</keyword>
<gene>
    <name evidence="3" type="ORF">EM808_28215</name>
</gene>
<name>A0A3S2UT66_9BACI</name>
<evidence type="ECO:0000256" key="1">
    <source>
        <dbReference type="ARBA" id="ARBA00023125"/>
    </source>
</evidence>
<dbReference type="InterPro" id="IPR047057">
    <property type="entry name" value="MerR_fam"/>
</dbReference>
<dbReference type="SMART" id="SM00422">
    <property type="entry name" value="HTH_MERR"/>
    <property type="match status" value="1"/>
</dbReference>
<dbReference type="PROSITE" id="PS50937">
    <property type="entry name" value="HTH_MERR_2"/>
    <property type="match status" value="1"/>
</dbReference>
<dbReference type="Gene3D" id="1.10.1660.10">
    <property type="match status" value="1"/>
</dbReference>
<dbReference type="InterPro" id="IPR000551">
    <property type="entry name" value="MerR-type_HTH_dom"/>
</dbReference>
<sequence length="127" mass="15093">MYSIKEVESMYGLPSSTLRYYEKEGILPKIHRDNGGRRKYTEEELEWLQLVIALRDTGMSMEEIKRYVDLVKQGDKTLEVRRSILLTHKESVEKKMDQTLKHLEKINRKMAIYDVMVRGKNPKDFLI</sequence>
<dbReference type="InterPro" id="IPR009061">
    <property type="entry name" value="DNA-bd_dom_put_sf"/>
</dbReference>
<organism evidence="3 4">
    <name type="scientific">Niallia taxi</name>
    <dbReference type="NCBI Taxonomy" id="2499688"/>
    <lineage>
        <taxon>Bacteria</taxon>
        <taxon>Bacillati</taxon>
        <taxon>Bacillota</taxon>
        <taxon>Bacilli</taxon>
        <taxon>Bacillales</taxon>
        <taxon>Bacillaceae</taxon>
        <taxon>Niallia</taxon>
    </lineage>
</organism>
<dbReference type="GO" id="GO:0003700">
    <property type="term" value="F:DNA-binding transcription factor activity"/>
    <property type="evidence" value="ECO:0007669"/>
    <property type="project" value="InterPro"/>
</dbReference>
<dbReference type="Pfam" id="PF13411">
    <property type="entry name" value="MerR_1"/>
    <property type="match status" value="1"/>
</dbReference>
<dbReference type="PANTHER" id="PTHR30204">
    <property type="entry name" value="REDOX-CYCLING DRUG-SENSING TRANSCRIPTIONAL ACTIVATOR SOXR"/>
    <property type="match status" value="1"/>
</dbReference>
<evidence type="ECO:0000313" key="4">
    <source>
        <dbReference type="Proteomes" id="UP000288024"/>
    </source>
</evidence>
<dbReference type="CDD" id="cd01109">
    <property type="entry name" value="HTH_YyaN"/>
    <property type="match status" value="1"/>
</dbReference>
<evidence type="ECO:0000313" key="3">
    <source>
        <dbReference type="EMBL" id="RVT56175.1"/>
    </source>
</evidence>
<dbReference type="PANTHER" id="PTHR30204:SF82">
    <property type="entry name" value="TRANSCRIPTIONAL REGULATOR, MERR FAMILY"/>
    <property type="match status" value="1"/>
</dbReference>
<dbReference type="Proteomes" id="UP000288024">
    <property type="component" value="Unassembled WGS sequence"/>
</dbReference>
<feature type="domain" description="HTH merR-type" evidence="2">
    <location>
        <begin position="1"/>
        <end position="70"/>
    </location>
</feature>
<proteinExistence type="predicted"/>
<dbReference type="SUPFAM" id="SSF46955">
    <property type="entry name" value="Putative DNA-binding domain"/>
    <property type="match status" value="1"/>
</dbReference>
<protein>
    <submittedName>
        <fullName evidence="3">MerR family transcriptional regulator</fullName>
    </submittedName>
</protein>
<evidence type="ECO:0000259" key="2">
    <source>
        <dbReference type="PROSITE" id="PS50937"/>
    </source>
</evidence>
<comment type="caution">
    <text evidence="3">The sequence shown here is derived from an EMBL/GenBank/DDBJ whole genome shotgun (WGS) entry which is preliminary data.</text>
</comment>
<keyword evidence="1" id="KW-0238">DNA-binding</keyword>
<reference evidence="3 4" key="1">
    <citation type="submission" date="2019-01" db="EMBL/GenBank/DDBJ databases">
        <title>Bacillus sp. M5HDSG1-1, whole genome shotgun sequence.</title>
        <authorList>
            <person name="Tuo L."/>
        </authorList>
    </citation>
    <scope>NUCLEOTIDE SEQUENCE [LARGE SCALE GENOMIC DNA]</scope>
    <source>
        <strain evidence="3 4">M5HDSG1-1</strain>
    </source>
</reference>
<accession>A0A3S2UT66</accession>
<dbReference type="EMBL" id="RZTZ01000041">
    <property type="protein sequence ID" value="RVT56175.1"/>
    <property type="molecule type" value="Genomic_DNA"/>
</dbReference>
<dbReference type="RefSeq" id="WP_127743115.1">
    <property type="nucleotide sequence ID" value="NZ_RZTZ01000041.1"/>
</dbReference>